<proteinExistence type="predicted"/>
<accession>A0AAI8R707</accession>
<dbReference type="EMBL" id="AP019810">
    <property type="protein sequence ID" value="BBM13457.1"/>
    <property type="molecule type" value="Genomic_DNA"/>
</dbReference>
<reference evidence="1 2" key="1">
    <citation type="submission" date="2019-07" db="EMBL/GenBank/DDBJ databases">
        <title>antibiotic susceptibility of plant-derived lactic acid bacteria.</title>
        <authorList>
            <person name="Sugiyama M."/>
            <person name="Noda M."/>
        </authorList>
    </citation>
    <scope>NUCLEOTIDE SEQUENCE [LARGE SCALE GENOMIC DNA]</scope>
    <source>
        <strain evidence="1 2">15-1A</strain>
    </source>
</reference>
<dbReference type="Proteomes" id="UP000509460">
    <property type="component" value="Chromosome"/>
</dbReference>
<organism evidence="1 2">
    <name type="scientific">Enterococcus mundtii</name>
    <dbReference type="NCBI Taxonomy" id="53346"/>
    <lineage>
        <taxon>Bacteria</taxon>
        <taxon>Bacillati</taxon>
        <taxon>Bacillota</taxon>
        <taxon>Bacilli</taxon>
        <taxon>Lactobacillales</taxon>
        <taxon>Enterococcaceae</taxon>
        <taxon>Enterococcus</taxon>
    </lineage>
</organism>
<name>A0AAI8R707_ENTMU</name>
<evidence type="ECO:0000313" key="2">
    <source>
        <dbReference type="Proteomes" id="UP000509460"/>
    </source>
</evidence>
<gene>
    <name evidence="1" type="ORF">EM151A_0215</name>
</gene>
<sequence length="49" mass="5583">MGNDGEWNSSILPLDFTINIPKTKHSKKVSSAEKTEKYWLIEAFTLNLS</sequence>
<evidence type="ECO:0000313" key="1">
    <source>
        <dbReference type="EMBL" id="BBM13457.1"/>
    </source>
</evidence>
<dbReference type="AlphaFoldDB" id="A0AAI8R707"/>
<protein>
    <submittedName>
        <fullName evidence="1">Predicted membrane GTPase involved in stress response</fullName>
    </submittedName>
</protein>